<dbReference type="RefSeq" id="WP_210889603.1">
    <property type="nucleotide sequence ID" value="NZ_JAGPYQ010000001.1"/>
</dbReference>
<evidence type="ECO:0000313" key="2">
    <source>
        <dbReference type="Proteomes" id="UP000677413"/>
    </source>
</evidence>
<organism evidence="1 2">
    <name type="scientific">Streptomyces liliiviolaceus</name>
    <dbReference type="NCBI Taxonomy" id="2823109"/>
    <lineage>
        <taxon>Bacteria</taxon>
        <taxon>Bacillati</taxon>
        <taxon>Actinomycetota</taxon>
        <taxon>Actinomycetes</taxon>
        <taxon>Kitasatosporales</taxon>
        <taxon>Streptomycetaceae</taxon>
        <taxon>Streptomyces</taxon>
    </lineage>
</organism>
<evidence type="ECO:0000313" key="1">
    <source>
        <dbReference type="EMBL" id="MBQ0853219.1"/>
    </source>
</evidence>
<keyword evidence="2" id="KW-1185">Reference proteome</keyword>
<dbReference type="AlphaFoldDB" id="A0A940XWL5"/>
<dbReference type="EMBL" id="JAGPYQ010000001">
    <property type="protein sequence ID" value="MBQ0853219.1"/>
    <property type="molecule type" value="Genomic_DNA"/>
</dbReference>
<protein>
    <submittedName>
        <fullName evidence="1">Uncharacterized protein</fullName>
    </submittedName>
</protein>
<sequence length="140" mass="15749">MRQVLPLGVFGVLESQSAFARRAEELRRLGDAVPEGERARVAAYLRDASPVIALMGYSEDVLEGAFSVVGGTAVLSDGRFFWRRDAAEYVERYGIRLPDAFMKQGREKGWTGTALSQAEILEIDDYFTWLRTPSQSRRLE</sequence>
<comment type="caution">
    <text evidence="1">The sequence shown here is derived from an EMBL/GenBank/DDBJ whole genome shotgun (WGS) entry which is preliminary data.</text>
</comment>
<gene>
    <name evidence="1" type="ORF">J8N05_34200</name>
</gene>
<accession>A0A940XWL5</accession>
<dbReference type="Proteomes" id="UP000677413">
    <property type="component" value="Unassembled WGS sequence"/>
</dbReference>
<name>A0A940XWL5_9ACTN</name>
<reference evidence="1 2" key="1">
    <citation type="submission" date="2021-04" db="EMBL/GenBank/DDBJ databases">
        <authorList>
            <person name="Tang X."/>
            <person name="Zhou X."/>
            <person name="Chen X."/>
            <person name="Cernava T."/>
            <person name="Zhang C."/>
        </authorList>
    </citation>
    <scope>NUCLEOTIDE SEQUENCE [LARGE SCALE GENOMIC DNA]</scope>
    <source>
        <strain evidence="1 2">BH-SS-21</strain>
    </source>
</reference>
<proteinExistence type="predicted"/>